<evidence type="ECO:0000256" key="5">
    <source>
        <dbReference type="ARBA" id="ARBA00022900"/>
    </source>
</evidence>
<dbReference type="PANTHER" id="PTHR10083:SF328">
    <property type="entry name" value="TISSUE FACTOR PATHWAY INHIBITOR"/>
    <property type="match status" value="1"/>
</dbReference>
<dbReference type="GO" id="GO:0004867">
    <property type="term" value="F:serine-type endopeptidase inhibitor activity"/>
    <property type="evidence" value="ECO:0007669"/>
    <property type="project" value="UniProtKB-KW"/>
</dbReference>
<sequence length="82" mass="8991">MSSGGLLLLLGLLTLWAELTPSMARPSFCNLPVDIGRCIGYNTSFYYNPALKRCKKFIFHGCGGNANRFTTMEECMSTCAGK</sequence>
<comment type="subcellular location">
    <subcellularLocation>
        <location evidence="1">Secreted</location>
    </subcellularLocation>
</comment>
<dbReference type="GO" id="GO:0005615">
    <property type="term" value="C:extracellular space"/>
    <property type="evidence" value="ECO:0007669"/>
    <property type="project" value="TreeGrafter"/>
</dbReference>
<comment type="similarity">
    <text evidence="2">Belongs to the venom Kunitz-type family.</text>
</comment>
<dbReference type="PROSITE" id="PS00280">
    <property type="entry name" value="BPTI_KUNITZ_1"/>
    <property type="match status" value="1"/>
</dbReference>
<feature type="signal peptide" evidence="7">
    <location>
        <begin position="1"/>
        <end position="24"/>
    </location>
</feature>
<dbReference type="AlphaFoldDB" id="A0A898INC4"/>
<feature type="chain" id="PRO_5032397904" evidence="7">
    <location>
        <begin position="25"/>
        <end position="82"/>
    </location>
</feature>
<dbReference type="InterPro" id="IPR002223">
    <property type="entry name" value="Kunitz_BPTI"/>
</dbReference>
<keyword evidence="7" id="KW-0732">Signal</keyword>
<evidence type="ECO:0000256" key="4">
    <source>
        <dbReference type="ARBA" id="ARBA00022690"/>
    </source>
</evidence>
<name>A0A898INC4_CALBG</name>
<evidence type="ECO:0000256" key="3">
    <source>
        <dbReference type="ARBA" id="ARBA00022525"/>
    </source>
</evidence>
<dbReference type="EMBL" id="MW575104">
    <property type="protein sequence ID" value="QSI84008.1"/>
    <property type="molecule type" value="mRNA"/>
</dbReference>
<dbReference type="InterPro" id="IPR036880">
    <property type="entry name" value="Kunitz_BPTI_sf"/>
</dbReference>
<evidence type="ECO:0000313" key="9">
    <source>
        <dbReference type="EMBL" id="QSI84008.1"/>
    </source>
</evidence>
<keyword evidence="4" id="KW-0646">Protease inhibitor</keyword>
<dbReference type="InterPro" id="IPR050098">
    <property type="entry name" value="TFPI/VKTCI-like"/>
</dbReference>
<evidence type="ECO:0000256" key="7">
    <source>
        <dbReference type="SAM" id="SignalP"/>
    </source>
</evidence>
<keyword evidence="6" id="KW-1015">Disulfide bond</keyword>
<proteinExistence type="evidence at transcript level"/>
<keyword evidence="5" id="KW-0722">Serine protease inhibitor</keyword>
<dbReference type="Pfam" id="PF00014">
    <property type="entry name" value="Kunitz_BPTI"/>
    <property type="match status" value="1"/>
</dbReference>
<dbReference type="FunFam" id="4.10.410.10:FF:000020">
    <property type="entry name" value="Collagen, type VI, alpha 3"/>
    <property type="match status" value="1"/>
</dbReference>
<accession>A0A898INC4</accession>
<evidence type="ECO:0000259" key="8">
    <source>
        <dbReference type="PROSITE" id="PS50279"/>
    </source>
</evidence>
<organism evidence="9">
    <name type="scientific">Calliophis bivirgatus</name>
    <name type="common">Blue Malaysian coral snake</name>
    <name type="synonym">Maticora bivirgata</name>
    <dbReference type="NCBI Taxonomy" id="8633"/>
    <lineage>
        <taxon>Eukaryota</taxon>
        <taxon>Metazoa</taxon>
        <taxon>Chordata</taxon>
        <taxon>Craniata</taxon>
        <taxon>Vertebrata</taxon>
        <taxon>Euteleostomi</taxon>
        <taxon>Lepidosauria</taxon>
        <taxon>Squamata</taxon>
        <taxon>Bifurcata</taxon>
        <taxon>Unidentata</taxon>
        <taxon>Episquamata</taxon>
        <taxon>Toxicofera</taxon>
        <taxon>Serpentes</taxon>
        <taxon>Colubroidea</taxon>
        <taxon>Elapidae</taxon>
        <taxon>Elapinae</taxon>
        <taxon>Calliophis</taxon>
    </lineage>
</organism>
<dbReference type="PRINTS" id="PR00759">
    <property type="entry name" value="BASICPTASE"/>
</dbReference>
<dbReference type="SMART" id="SM00131">
    <property type="entry name" value="KU"/>
    <property type="match status" value="1"/>
</dbReference>
<dbReference type="PROSITE" id="PS50279">
    <property type="entry name" value="BPTI_KUNITZ_2"/>
    <property type="match status" value="1"/>
</dbReference>
<protein>
    <submittedName>
        <fullName evidence="9">Kunitz peptide</fullName>
    </submittedName>
</protein>
<keyword evidence="3" id="KW-0964">Secreted</keyword>
<feature type="domain" description="BPTI/Kunitz inhibitor" evidence="8">
    <location>
        <begin position="29"/>
        <end position="79"/>
    </location>
</feature>
<evidence type="ECO:0000256" key="2">
    <source>
        <dbReference type="ARBA" id="ARBA00008415"/>
    </source>
</evidence>
<dbReference type="PANTHER" id="PTHR10083">
    <property type="entry name" value="KUNITZ-TYPE PROTEASE INHIBITOR-RELATED"/>
    <property type="match status" value="1"/>
</dbReference>
<evidence type="ECO:0000256" key="1">
    <source>
        <dbReference type="ARBA" id="ARBA00004613"/>
    </source>
</evidence>
<evidence type="ECO:0000256" key="6">
    <source>
        <dbReference type="ARBA" id="ARBA00023157"/>
    </source>
</evidence>
<reference evidence="9" key="1">
    <citation type="journal article" name="Toxins">
        <title>Electric Blue: Molecular Evolution of Three-Finger Toxins in the Long-Glanded Coral Snake Species Calliophis bivirgatus.</title>
        <authorList>
            <person name="Dashevsky D."/>
            <person name="Rokyta D."/>
            <person name="Frank N."/>
            <person name="Nouwens A."/>
            <person name="Fry B.G."/>
        </authorList>
    </citation>
    <scope>NUCLEOTIDE SEQUENCE</scope>
    <source>
        <tissue evidence="9">Venom gland</tissue>
    </source>
</reference>
<dbReference type="Gene3D" id="4.10.410.10">
    <property type="entry name" value="Pancreatic trypsin inhibitor Kunitz domain"/>
    <property type="match status" value="1"/>
</dbReference>
<dbReference type="SUPFAM" id="SSF57362">
    <property type="entry name" value="BPTI-like"/>
    <property type="match status" value="1"/>
</dbReference>
<dbReference type="InterPro" id="IPR020901">
    <property type="entry name" value="Prtase_inh_Kunz-CS"/>
</dbReference>